<keyword evidence="1" id="KW-0812">Transmembrane</keyword>
<dbReference type="AlphaFoldDB" id="A0A512AD23"/>
<proteinExistence type="predicted"/>
<feature type="transmembrane region" description="Helical" evidence="1">
    <location>
        <begin position="6"/>
        <end position="21"/>
    </location>
</feature>
<dbReference type="Proteomes" id="UP000321868">
    <property type="component" value="Unassembled WGS sequence"/>
</dbReference>
<keyword evidence="1" id="KW-1133">Transmembrane helix</keyword>
<keyword evidence="1" id="KW-0472">Membrane</keyword>
<sequence length="69" mass="8363">MMDYFIAFIIIVVAVFLWDWFEKPKQANKKHCSEEEIALAEFLEKQQEINQLFLVAKSELRKFERKQKP</sequence>
<organism evidence="2 3">
    <name type="scientific">Streptococcus cristatus</name>
    <dbReference type="NCBI Taxonomy" id="45634"/>
    <lineage>
        <taxon>Bacteria</taxon>
        <taxon>Bacillati</taxon>
        <taxon>Bacillota</taxon>
        <taxon>Bacilli</taxon>
        <taxon>Lactobacillales</taxon>
        <taxon>Streptococcaceae</taxon>
        <taxon>Streptococcus</taxon>
    </lineage>
</organism>
<evidence type="ECO:0000256" key="1">
    <source>
        <dbReference type="SAM" id="Phobius"/>
    </source>
</evidence>
<name>A0A512AD23_STRCR</name>
<evidence type="ECO:0000313" key="2">
    <source>
        <dbReference type="EMBL" id="GEN97600.1"/>
    </source>
</evidence>
<dbReference type="RefSeq" id="WP_015605337.1">
    <property type="nucleotide sequence ID" value="NZ_BJYQ01000088.1"/>
</dbReference>
<comment type="caution">
    <text evidence="2">The sequence shown here is derived from an EMBL/GenBank/DDBJ whole genome shotgun (WGS) entry which is preliminary data.</text>
</comment>
<evidence type="ECO:0000313" key="3">
    <source>
        <dbReference type="Proteomes" id="UP000321868"/>
    </source>
</evidence>
<protein>
    <submittedName>
        <fullName evidence="2">Uncharacterized protein</fullName>
    </submittedName>
</protein>
<dbReference type="EMBL" id="BJYQ01000088">
    <property type="protein sequence ID" value="GEN97600.1"/>
    <property type="molecule type" value="Genomic_DNA"/>
</dbReference>
<gene>
    <name evidence="2" type="ORF">SOL01_14740</name>
</gene>
<reference evidence="2 3" key="1">
    <citation type="submission" date="2019-07" db="EMBL/GenBank/DDBJ databases">
        <title>Whole genome shotgun sequence of Streptococcus oligofermentans NBRC 106105.</title>
        <authorList>
            <person name="Hosoyama A."/>
            <person name="Uohara A."/>
            <person name="Ohji S."/>
            <person name="Ichikawa N."/>
        </authorList>
    </citation>
    <scope>NUCLEOTIDE SEQUENCE [LARGE SCALE GENOMIC DNA]</scope>
    <source>
        <strain evidence="2 3">NBRC 106105</strain>
    </source>
</reference>
<accession>A0A512AD23</accession>
<dbReference type="OrthoDB" id="2234782at2"/>